<gene>
    <name evidence="1" type="ORF">CRG98_028341</name>
</gene>
<dbReference type="AlphaFoldDB" id="A0A2I0J4W9"/>
<name>A0A2I0J4W9_PUNGR</name>
<evidence type="ECO:0000313" key="2">
    <source>
        <dbReference type="Proteomes" id="UP000233551"/>
    </source>
</evidence>
<dbReference type="EMBL" id="PGOL01002022">
    <property type="protein sequence ID" value="PKI51277.1"/>
    <property type="molecule type" value="Genomic_DNA"/>
</dbReference>
<keyword evidence="2" id="KW-1185">Reference proteome</keyword>
<proteinExistence type="predicted"/>
<comment type="caution">
    <text evidence="1">The sequence shown here is derived from an EMBL/GenBank/DDBJ whole genome shotgun (WGS) entry which is preliminary data.</text>
</comment>
<sequence length="257" mass="28354">MWTRSPWTRSPKSSKCGREVRKVVNVDSKYWTRSPESSKYHGCYAVETRWLALIAICRTIKNLLDNGIRYAAVKALICWRLLPLLGRLPVYWGCPGLVIGTRALGWSTYVPRGIGNQSLPFGSPRRPMESFCFGDANGGPAFKGPDARPPGLLLALHIETFSKLPKRLYRLFDAPLSCVGEPIGSRVGVDNLTISLGDPWSAQCAKARGDCFVYLSFYSPFATVTRLGAVPLNLKGMNSHFATTARLGIFSRASLLP</sequence>
<accession>A0A2I0J4W9</accession>
<evidence type="ECO:0000313" key="1">
    <source>
        <dbReference type="EMBL" id="PKI51277.1"/>
    </source>
</evidence>
<dbReference type="Proteomes" id="UP000233551">
    <property type="component" value="Unassembled WGS sequence"/>
</dbReference>
<organism evidence="1 2">
    <name type="scientific">Punica granatum</name>
    <name type="common">Pomegranate</name>
    <dbReference type="NCBI Taxonomy" id="22663"/>
    <lineage>
        <taxon>Eukaryota</taxon>
        <taxon>Viridiplantae</taxon>
        <taxon>Streptophyta</taxon>
        <taxon>Embryophyta</taxon>
        <taxon>Tracheophyta</taxon>
        <taxon>Spermatophyta</taxon>
        <taxon>Magnoliopsida</taxon>
        <taxon>eudicotyledons</taxon>
        <taxon>Gunneridae</taxon>
        <taxon>Pentapetalae</taxon>
        <taxon>rosids</taxon>
        <taxon>malvids</taxon>
        <taxon>Myrtales</taxon>
        <taxon>Lythraceae</taxon>
        <taxon>Punica</taxon>
    </lineage>
</organism>
<protein>
    <submittedName>
        <fullName evidence="1">Uncharacterized protein</fullName>
    </submittedName>
</protein>
<reference evidence="1 2" key="1">
    <citation type="submission" date="2017-11" db="EMBL/GenBank/DDBJ databases">
        <title>De-novo sequencing of pomegranate (Punica granatum L.) genome.</title>
        <authorList>
            <person name="Akparov Z."/>
            <person name="Amiraslanov A."/>
            <person name="Hajiyeva S."/>
            <person name="Abbasov M."/>
            <person name="Kaur K."/>
            <person name="Hamwieh A."/>
            <person name="Solovyev V."/>
            <person name="Salamov A."/>
            <person name="Braich B."/>
            <person name="Kosarev P."/>
            <person name="Mahmoud A."/>
            <person name="Hajiyev E."/>
            <person name="Babayeva S."/>
            <person name="Izzatullayeva V."/>
            <person name="Mammadov A."/>
            <person name="Mammadov A."/>
            <person name="Sharifova S."/>
            <person name="Ojaghi J."/>
            <person name="Eynullazada K."/>
            <person name="Bayramov B."/>
            <person name="Abdulazimova A."/>
            <person name="Shahmuradov I."/>
        </authorList>
    </citation>
    <scope>NUCLEOTIDE SEQUENCE [LARGE SCALE GENOMIC DNA]</scope>
    <source>
        <strain evidence="2">cv. AG2017</strain>
        <tissue evidence="1">Leaf</tissue>
    </source>
</reference>